<dbReference type="CDD" id="cd06581">
    <property type="entry name" value="TM_PBP1_LivM_like"/>
    <property type="match status" value="1"/>
</dbReference>
<dbReference type="Pfam" id="PF02653">
    <property type="entry name" value="BPD_transp_2"/>
    <property type="match status" value="1"/>
</dbReference>
<evidence type="ECO:0000256" key="4">
    <source>
        <dbReference type="ARBA" id="ARBA00022989"/>
    </source>
</evidence>
<name>A0ABV3XDQ0_9ACTN</name>
<dbReference type="Proteomes" id="UP001560045">
    <property type="component" value="Unassembled WGS sequence"/>
</dbReference>
<dbReference type="EMBL" id="JBFNXQ010000025">
    <property type="protein sequence ID" value="MEX5718702.1"/>
    <property type="molecule type" value="Genomic_DNA"/>
</dbReference>
<reference evidence="8 9" key="1">
    <citation type="submission" date="2024-06" db="EMBL/GenBank/DDBJ databases">
        <title>Draft genome sequence of Geodermatophilus badlandi, a novel member of the Geodermatophilaceae isolated from badland sedimentary rocks in the Red desert, Wyoming, USA.</title>
        <authorList>
            <person name="Ben Tekaya S."/>
            <person name="Nouioui I."/>
            <person name="Flores G.M."/>
            <person name="Shaal M.N."/>
            <person name="Bredoire F."/>
            <person name="Basile F."/>
            <person name="Van Diepen L."/>
            <person name="Ward N.L."/>
        </authorList>
    </citation>
    <scope>NUCLEOTIDE SEQUENCE [LARGE SCALE GENOMIC DNA]</scope>
    <source>
        <strain evidence="8 9">WL48A</strain>
    </source>
</reference>
<gene>
    <name evidence="8" type="ORF">ABQ292_10055</name>
</gene>
<feature type="transmembrane region" description="Helical" evidence="7">
    <location>
        <begin position="229"/>
        <end position="254"/>
    </location>
</feature>
<comment type="subcellular location">
    <subcellularLocation>
        <location evidence="1">Cell membrane</location>
        <topology evidence="1">Multi-pass membrane protein</topology>
    </subcellularLocation>
</comment>
<feature type="region of interest" description="Disordered" evidence="6">
    <location>
        <begin position="1"/>
        <end position="25"/>
    </location>
</feature>
<feature type="transmembrane region" description="Helical" evidence="7">
    <location>
        <begin position="28"/>
        <end position="49"/>
    </location>
</feature>
<sequence length="345" mass="34919">MSAAVESTVADTPVSADRPDGRRRPPPLLRALPAVLALVLLAAAPFFLAPFATTVLGRVLVFALFAVSLDLLVGVTGLPSLGHAAYFGVGAYTAGLVSVHVTSEGVVPVLAAGLAGAVAAAATGWLAVRSSGVFFLMLTLAIGEIVFQLATTLDSVTGGSNGLYGIPAVRLGGTPLTLAGYVYWFVLAVTVAGFACLWLVSRSPVGGVLRGIRDNEPRMRSLGYSPFRYKYVAFVIAGAFAGVAGGLFAAQVRLVTPSEAGFTTGALALLAVVLGGAGSLWGPVLGAAVVVLVRDALGPTLDGHGPLVLGIVFVLAVYLLPRGFAGLAGVSGALRRRRAARGGAT</sequence>
<keyword evidence="5 7" id="KW-0472">Membrane</keyword>
<feature type="transmembrane region" description="Helical" evidence="7">
    <location>
        <begin position="181"/>
        <end position="200"/>
    </location>
</feature>
<evidence type="ECO:0000256" key="7">
    <source>
        <dbReference type="SAM" id="Phobius"/>
    </source>
</evidence>
<evidence type="ECO:0000256" key="6">
    <source>
        <dbReference type="SAM" id="MobiDB-lite"/>
    </source>
</evidence>
<comment type="caution">
    <text evidence="8">The sequence shown here is derived from an EMBL/GenBank/DDBJ whole genome shotgun (WGS) entry which is preliminary data.</text>
</comment>
<evidence type="ECO:0000313" key="8">
    <source>
        <dbReference type="EMBL" id="MEX5718702.1"/>
    </source>
</evidence>
<accession>A0ABV3XDQ0</accession>
<dbReference type="RefSeq" id="WP_369205820.1">
    <property type="nucleotide sequence ID" value="NZ_JBFNXQ010000025.1"/>
</dbReference>
<dbReference type="InterPro" id="IPR001851">
    <property type="entry name" value="ABC_transp_permease"/>
</dbReference>
<feature type="transmembrane region" description="Helical" evidence="7">
    <location>
        <begin position="133"/>
        <end position="153"/>
    </location>
</feature>
<evidence type="ECO:0000256" key="2">
    <source>
        <dbReference type="ARBA" id="ARBA00022475"/>
    </source>
</evidence>
<protein>
    <submittedName>
        <fullName evidence="8">Branched-chain amino acid ABC transporter permease</fullName>
    </submittedName>
</protein>
<evidence type="ECO:0000256" key="3">
    <source>
        <dbReference type="ARBA" id="ARBA00022692"/>
    </source>
</evidence>
<dbReference type="PANTHER" id="PTHR30482">
    <property type="entry name" value="HIGH-AFFINITY BRANCHED-CHAIN AMINO ACID TRANSPORT SYSTEM PERMEASE"/>
    <property type="match status" value="1"/>
</dbReference>
<evidence type="ECO:0000313" key="9">
    <source>
        <dbReference type="Proteomes" id="UP001560045"/>
    </source>
</evidence>
<dbReference type="InterPro" id="IPR043428">
    <property type="entry name" value="LivM-like"/>
</dbReference>
<evidence type="ECO:0000256" key="1">
    <source>
        <dbReference type="ARBA" id="ARBA00004651"/>
    </source>
</evidence>
<feature type="transmembrane region" description="Helical" evidence="7">
    <location>
        <begin position="305"/>
        <end position="325"/>
    </location>
</feature>
<proteinExistence type="predicted"/>
<evidence type="ECO:0000256" key="5">
    <source>
        <dbReference type="ARBA" id="ARBA00023136"/>
    </source>
</evidence>
<keyword evidence="2" id="KW-1003">Cell membrane</keyword>
<keyword evidence="4 7" id="KW-1133">Transmembrane helix</keyword>
<feature type="transmembrane region" description="Helical" evidence="7">
    <location>
        <begin position="266"/>
        <end position="293"/>
    </location>
</feature>
<dbReference type="PANTHER" id="PTHR30482:SF17">
    <property type="entry name" value="ABC TRANSPORTER ATP-BINDING PROTEIN"/>
    <property type="match status" value="1"/>
</dbReference>
<keyword evidence="3 7" id="KW-0812">Transmembrane</keyword>
<organism evidence="8 9">
    <name type="scientific">Geodermatophilus maliterrae</name>
    <dbReference type="NCBI Taxonomy" id="3162531"/>
    <lineage>
        <taxon>Bacteria</taxon>
        <taxon>Bacillati</taxon>
        <taxon>Actinomycetota</taxon>
        <taxon>Actinomycetes</taxon>
        <taxon>Geodermatophilales</taxon>
        <taxon>Geodermatophilaceae</taxon>
        <taxon>Geodermatophilus</taxon>
    </lineage>
</organism>
<keyword evidence="9" id="KW-1185">Reference proteome</keyword>
<feature type="transmembrane region" description="Helical" evidence="7">
    <location>
        <begin position="55"/>
        <end position="73"/>
    </location>
</feature>